<feature type="transmembrane region" description="Helical" evidence="10">
    <location>
        <begin position="258"/>
        <end position="278"/>
    </location>
</feature>
<feature type="transmembrane region" description="Helical" evidence="10">
    <location>
        <begin position="423"/>
        <end position="442"/>
    </location>
</feature>
<dbReference type="GO" id="GO:0005549">
    <property type="term" value="F:odorant binding"/>
    <property type="evidence" value="ECO:0007669"/>
    <property type="project" value="InterPro"/>
</dbReference>
<comment type="subcellular location">
    <subcellularLocation>
        <location evidence="1">Cell membrane</location>
        <topology evidence="1">Multi-pass membrane protein</topology>
    </subcellularLocation>
</comment>
<comment type="caution">
    <text evidence="11">The sequence shown here is derived from an EMBL/GenBank/DDBJ whole genome shotgun (WGS) entry which is preliminary data.</text>
</comment>
<evidence type="ECO:0000256" key="6">
    <source>
        <dbReference type="ARBA" id="ARBA00022989"/>
    </source>
</evidence>
<organism evidence="11 12">
    <name type="scientific">Zophobas morio</name>
    <dbReference type="NCBI Taxonomy" id="2755281"/>
    <lineage>
        <taxon>Eukaryota</taxon>
        <taxon>Metazoa</taxon>
        <taxon>Ecdysozoa</taxon>
        <taxon>Arthropoda</taxon>
        <taxon>Hexapoda</taxon>
        <taxon>Insecta</taxon>
        <taxon>Pterygota</taxon>
        <taxon>Neoptera</taxon>
        <taxon>Endopterygota</taxon>
        <taxon>Coleoptera</taxon>
        <taxon>Polyphaga</taxon>
        <taxon>Cucujiformia</taxon>
        <taxon>Tenebrionidae</taxon>
        <taxon>Zophobas</taxon>
    </lineage>
</organism>
<feature type="transmembrane region" description="Helical" evidence="10">
    <location>
        <begin position="193"/>
        <end position="213"/>
    </location>
</feature>
<evidence type="ECO:0000256" key="2">
    <source>
        <dbReference type="ARBA" id="ARBA00022475"/>
    </source>
</evidence>
<protein>
    <recommendedName>
        <fullName evidence="13">Odorant receptor</fullName>
    </recommendedName>
</protein>
<dbReference type="GO" id="GO:0007165">
    <property type="term" value="P:signal transduction"/>
    <property type="evidence" value="ECO:0007669"/>
    <property type="project" value="UniProtKB-KW"/>
</dbReference>
<keyword evidence="8" id="KW-0675">Receptor</keyword>
<feature type="transmembrane region" description="Helical" evidence="10">
    <location>
        <begin position="389"/>
        <end position="411"/>
    </location>
</feature>
<accession>A0AA38I5A1</accession>
<evidence type="ECO:0000313" key="12">
    <source>
        <dbReference type="Proteomes" id="UP001168821"/>
    </source>
</evidence>
<evidence type="ECO:0000256" key="8">
    <source>
        <dbReference type="ARBA" id="ARBA00023170"/>
    </source>
</evidence>
<dbReference type="AlphaFoldDB" id="A0AA38I5A1"/>
<evidence type="ECO:0000256" key="4">
    <source>
        <dbReference type="ARBA" id="ARBA00022692"/>
    </source>
</evidence>
<dbReference type="Pfam" id="PF02949">
    <property type="entry name" value="7tm_6"/>
    <property type="match status" value="1"/>
</dbReference>
<dbReference type="PANTHER" id="PTHR21137:SF35">
    <property type="entry name" value="ODORANT RECEPTOR 19A-RELATED"/>
    <property type="match status" value="1"/>
</dbReference>
<feature type="transmembrane region" description="Helical" evidence="10">
    <location>
        <begin position="52"/>
        <end position="73"/>
    </location>
</feature>
<keyword evidence="5" id="KW-0552">Olfaction</keyword>
<dbReference type="GO" id="GO:0005886">
    <property type="term" value="C:plasma membrane"/>
    <property type="evidence" value="ECO:0007669"/>
    <property type="project" value="UniProtKB-SubCell"/>
</dbReference>
<evidence type="ECO:0000256" key="9">
    <source>
        <dbReference type="ARBA" id="ARBA00023224"/>
    </source>
</evidence>
<evidence type="ECO:0000256" key="10">
    <source>
        <dbReference type="SAM" id="Phobius"/>
    </source>
</evidence>
<evidence type="ECO:0008006" key="13">
    <source>
        <dbReference type="Google" id="ProtNLM"/>
    </source>
</evidence>
<keyword evidence="4 10" id="KW-0812">Transmembrane</keyword>
<sequence>MLNVRLKNLSIGPDVRYAFKDEAYQQFVKTELISCIKLHQRLLRCVKAINNLLYYPIFYYAAGAVLLVLAIILGPFEKVFVCGCNTAWYLWNTDNRRFLCLFLCKTQKELVLSSSGIVTINYQLLISLYRAIYPTLIFLLQVSGDSLLLLMHLPRILSANKFIQIIGYFYYTFLTVTIFGDFLVILLNKEWNLFLSEYLTFFGGMPLILACYVTRYHRSYHKMFWNIYHDIFPLLWPLRTLGIEEFNKFRKVAKLATFTSKIVIIMVLITSTGGLPWYGDEYEVILPVKIAMDYFDGWLLKLFLITFFSSFYHMGLTIISNVFSLTYLMLHLYNQLRMLNVRLKNLSTGPNLKHAFEDAAFQEFVNTELISCIKLHQRLLRFTEAVNNLLYYPIFYYTAGGILIGLAIIVAPKTSLSAVRFGFVALIAMCLTVVICVLGQLLENESEKSFICGYSTAWYLWNTDNRRLLCLFLLKTQEKLVLSSSGIITINYKLLIDLYHAIYSTLMFLLSVSEIL</sequence>
<evidence type="ECO:0000256" key="5">
    <source>
        <dbReference type="ARBA" id="ARBA00022725"/>
    </source>
</evidence>
<evidence type="ECO:0000313" key="11">
    <source>
        <dbReference type="EMBL" id="KAJ3647862.1"/>
    </source>
</evidence>
<keyword evidence="6 10" id="KW-1133">Transmembrane helix</keyword>
<feature type="transmembrane region" description="Helical" evidence="10">
    <location>
        <begin position="131"/>
        <end position="153"/>
    </location>
</feature>
<proteinExistence type="predicted"/>
<evidence type="ECO:0000256" key="3">
    <source>
        <dbReference type="ARBA" id="ARBA00022606"/>
    </source>
</evidence>
<evidence type="ECO:0000256" key="7">
    <source>
        <dbReference type="ARBA" id="ARBA00023136"/>
    </source>
</evidence>
<gene>
    <name evidence="11" type="ORF">Zmor_019715</name>
</gene>
<keyword evidence="7 10" id="KW-0472">Membrane</keyword>
<dbReference type="InterPro" id="IPR004117">
    <property type="entry name" value="7tm6_olfct_rcpt"/>
</dbReference>
<keyword evidence="12" id="KW-1185">Reference proteome</keyword>
<feature type="transmembrane region" description="Helical" evidence="10">
    <location>
        <begin position="298"/>
        <end position="330"/>
    </location>
</feature>
<keyword evidence="2" id="KW-1003">Cell membrane</keyword>
<feature type="transmembrane region" description="Helical" evidence="10">
    <location>
        <begin position="165"/>
        <end position="187"/>
    </location>
</feature>
<keyword evidence="9" id="KW-0807">Transducer</keyword>
<reference evidence="11" key="1">
    <citation type="journal article" date="2023" name="G3 (Bethesda)">
        <title>Whole genome assemblies of Zophobas morio and Tenebrio molitor.</title>
        <authorList>
            <person name="Kaur S."/>
            <person name="Stinson S.A."/>
            <person name="diCenzo G.C."/>
        </authorList>
    </citation>
    <scope>NUCLEOTIDE SEQUENCE</scope>
    <source>
        <strain evidence="11">QUZm001</strain>
    </source>
</reference>
<dbReference type="GO" id="GO:0004984">
    <property type="term" value="F:olfactory receptor activity"/>
    <property type="evidence" value="ECO:0007669"/>
    <property type="project" value="InterPro"/>
</dbReference>
<keyword evidence="3" id="KW-0716">Sensory transduction</keyword>
<dbReference type="PANTHER" id="PTHR21137">
    <property type="entry name" value="ODORANT RECEPTOR"/>
    <property type="match status" value="1"/>
</dbReference>
<name>A0AA38I5A1_9CUCU</name>
<dbReference type="EMBL" id="JALNTZ010000006">
    <property type="protein sequence ID" value="KAJ3647862.1"/>
    <property type="molecule type" value="Genomic_DNA"/>
</dbReference>
<evidence type="ECO:0000256" key="1">
    <source>
        <dbReference type="ARBA" id="ARBA00004651"/>
    </source>
</evidence>
<dbReference type="Proteomes" id="UP001168821">
    <property type="component" value="Unassembled WGS sequence"/>
</dbReference>